<sequence length="60" mass="6874">MKRETAIKVINRALGPTLQRLAFGANLYSVGARELFCVRDHEERERILNAMEVLSKDTLE</sequence>
<accession>A0A0F9BXJ2</accession>
<dbReference type="EMBL" id="LAZR01038793">
    <property type="protein sequence ID" value="KKL18637.1"/>
    <property type="molecule type" value="Genomic_DNA"/>
</dbReference>
<organism evidence="1">
    <name type="scientific">marine sediment metagenome</name>
    <dbReference type="NCBI Taxonomy" id="412755"/>
    <lineage>
        <taxon>unclassified sequences</taxon>
        <taxon>metagenomes</taxon>
        <taxon>ecological metagenomes</taxon>
    </lineage>
</organism>
<feature type="non-terminal residue" evidence="1">
    <location>
        <position position="60"/>
    </location>
</feature>
<evidence type="ECO:0000313" key="1">
    <source>
        <dbReference type="EMBL" id="KKL18637.1"/>
    </source>
</evidence>
<dbReference type="AlphaFoldDB" id="A0A0F9BXJ2"/>
<reference evidence="1" key="1">
    <citation type="journal article" date="2015" name="Nature">
        <title>Complex archaea that bridge the gap between prokaryotes and eukaryotes.</title>
        <authorList>
            <person name="Spang A."/>
            <person name="Saw J.H."/>
            <person name="Jorgensen S.L."/>
            <person name="Zaremba-Niedzwiedzka K."/>
            <person name="Martijn J."/>
            <person name="Lind A.E."/>
            <person name="van Eijk R."/>
            <person name="Schleper C."/>
            <person name="Guy L."/>
            <person name="Ettema T.J."/>
        </authorList>
    </citation>
    <scope>NUCLEOTIDE SEQUENCE</scope>
</reference>
<proteinExistence type="predicted"/>
<gene>
    <name evidence="1" type="ORF">LCGC14_2473570</name>
</gene>
<protein>
    <submittedName>
        <fullName evidence="1">Uncharacterized protein</fullName>
    </submittedName>
</protein>
<name>A0A0F9BXJ2_9ZZZZ</name>
<comment type="caution">
    <text evidence="1">The sequence shown here is derived from an EMBL/GenBank/DDBJ whole genome shotgun (WGS) entry which is preliminary data.</text>
</comment>